<keyword evidence="3" id="KW-1185">Reference proteome</keyword>
<sequence length="111" mass="12529">MTLTDSSPFQSSPLESTTTSPRMFWQTRNSFNSENSYGNVRSGSPSPCRRSSIERLQKASRVKNSNILALEQSRRQRFWRNGAAASLRGPSAKREQDEPAHPPSKTAFRLQ</sequence>
<name>A0AAD4F0T2_9PEZI</name>
<feature type="compositionally biased region" description="Polar residues" evidence="1">
    <location>
        <begin position="1"/>
        <end position="39"/>
    </location>
</feature>
<evidence type="ECO:0000313" key="3">
    <source>
        <dbReference type="Proteomes" id="UP001197093"/>
    </source>
</evidence>
<comment type="caution">
    <text evidence="2">The sequence shown here is derived from an EMBL/GenBank/DDBJ whole genome shotgun (WGS) entry which is preliminary data.</text>
</comment>
<feature type="region of interest" description="Disordered" evidence="1">
    <location>
        <begin position="1"/>
        <end position="57"/>
    </location>
</feature>
<accession>A0AAD4F0T2</accession>
<proteinExistence type="predicted"/>
<protein>
    <submittedName>
        <fullName evidence="2">Uncharacterized protein</fullName>
    </submittedName>
</protein>
<organism evidence="2 3">
    <name type="scientific">Staphylotrichum longicolle</name>
    <dbReference type="NCBI Taxonomy" id="669026"/>
    <lineage>
        <taxon>Eukaryota</taxon>
        <taxon>Fungi</taxon>
        <taxon>Dikarya</taxon>
        <taxon>Ascomycota</taxon>
        <taxon>Pezizomycotina</taxon>
        <taxon>Sordariomycetes</taxon>
        <taxon>Sordariomycetidae</taxon>
        <taxon>Sordariales</taxon>
        <taxon>Chaetomiaceae</taxon>
        <taxon>Staphylotrichum</taxon>
    </lineage>
</organism>
<dbReference type="AlphaFoldDB" id="A0AAD4F0T2"/>
<evidence type="ECO:0000313" key="2">
    <source>
        <dbReference type="EMBL" id="KAG7290585.1"/>
    </source>
</evidence>
<reference evidence="2" key="1">
    <citation type="submission" date="2023-02" db="EMBL/GenBank/DDBJ databases">
        <authorList>
            <person name="Palmer J.M."/>
        </authorList>
    </citation>
    <scope>NUCLEOTIDE SEQUENCE</scope>
    <source>
        <strain evidence="2">FW57</strain>
    </source>
</reference>
<dbReference type="EMBL" id="JAHCVI010000001">
    <property type="protein sequence ID" value="KAG7290585.1"/>
    <property type="molecule type" value="Genomic_DNA"/>
</dbReference>
<feature type="compositionally biased region" description="Low complexity" evidence="1">
    <location>
        <begin position="41"/>
        <end position="50"/>
    </location>
</feature>
<evidence type="ECO:0000256" key="1">
    <source>
        <dbReference type="SAM" id="MobiDB-lite"/>
    </source>
</evidence>
<feature type="region of interest" description="Disordered" evidence="1">
    <location>
        <begin position="80"/>
        <end position="111"/>
    </location>
</feature>
<dbReference type="Proteomes" id="UP001197093">
    <property type="component" value="Unassembled WGS sequence"/>
</dbReference>
<gene>
    <name evidence="2" type="ORF">NEMBOFW57_000588</name>
</gene>